<sequence length="402" mass="44833">MTQINSYNEYKKFSASRVFNENIKEKKIINDTDNSILASKREVNKVIIDNITVSSATVNSAAPELKKNQAENTMGYGLMIVLLQYCLREMATNEVLRGSDAMVLSEKSVRIQATAIQQEGNKHFQASLTGAIVNMSLVGTSTFMGSRNAKKQHDAEIKNLDPKKGSTALPSKDAVENKANIESQYLKDLNKMHKGNDKINGENNKITTELNKDIKRLKVEHDSLGNNVRNPDDKIKVKEKKLEIENKKIELVKHEKQRMDALDEQNADILSLEADRNRKLQQAGIEPDIASELQKIGSNELDKLNLDKDHIYSHMKYQALNSVAGSISQAFTSGMEIRASDERATGIIKGMEGNVNNKTSDNAQERTSVLKKLVNEMIDTLNAIQRDRMNSMAAIAGNIRSA</sequence>
<dbReference type="AlphaFoldDB" id="A0AA40X3D7"/>
<gene>
    <name evidence="2" type="ORF">ITX54_13725</name>
</gene>
<reference evidence="2" key="2">
    <citation type="submission" date="2022-09" db="EMBL/GenBank/DDBJ databases">
        <title>Rouxiella aceris sp. nov., isolated from tree sap and emended description of the genus Rhouxiella.</title>
        <authorList>
            <person name="Kim I.S."/>
        </authorList>
    </citation>
    <scope>NUCLEOTIDE SEQUENCE</scope>
    <source>
        <strain evidence="2">SAP-2</strain>
    </source>
</reference>
<name>A0AA40X3D7_9GAMM</name>
<dbReference type="Proteomes" id="UP000705283">
    <property type="component" value="Unassembled WGS sequence"/>
</dbReference>
<evidence type="ECO:0000313" key="3">
    <source>
        <dbReference type="Proteomes" id="UP000705283"/>
    </source>
</evidence>
<evidence type="ECO:0000256" key="1">
    <source>
        <dbReference type="SAM" id="Coils"/>
    </source>
</evidence>
<evidence type="ECO:0000313" key="2">
    <source>
        <dbReference type="EMBL" id="MBF6637719.1"/>
    </source>
</evidence>
<proteinExistence type="predicted"/>
<dbReference type="EMBL" id="JADMKS010000005">
    <property type="protein sequence ID" value="MBF6637719.1"/>
    <property type="molecule type" value="Genomic_DNA"/>
</dbReference>
<keyword evidence="1" id="KW-0175">Coiled coil</keyword>
<accession>A0AA40X3D7</accession>
<feature type="coiled-coil region" evidence="1">
    <location>
        <begin position="235"/>
        <end position="282"/>
    </location>
</feature>
<protein>
    <submittedName>
        <fullName evidence="2">Uncharacterized protein</fullName>
    </submittedName>
</protein>
<dbReference type="RefSeq" id="WP_194978208.1">
    <property type="nucleotide sequence ID" value="NZ_CBCSCF010000003.1"/>
</dbReference>
<reference evidence="2" key="1">
    <citation type="submission" date="2020-11" db="EMBL/GenBank/DDBJ databases">
        <authorList>
            <person name="Lee S.D."/>
        </authorList>
    </citation>
    <scope>NUCLEOTIDE SEQUENCE</scope>
    <source>
        <strain evidence="2">SAP-2</strain>
    </source>
</reference>
<comment type="caution">
    <text evidence="2">The sequence shown here is derived from an EMBL/GenBank/DDBJ whole genome shotgun (WGS) entry which is preliminary data.</text>
</comment>
<organism evidence="2 3">
    <name type="scientific">Rouxiella silvae</name>
    <dbReference type="NCBI Taxonomy" id="1646373"/>
    <lineage>
        <taxon>Bacteria</taxon>
        <taxon>Pseudomonadati</taxon>
        <taxon>Pseudomonadota</taxon>
        <taxon>Gammaproteobacteria</taxon>
        <taxon>Enterobacterales</taxon>
        <taxon>Yersiniaceae</taxon>
        <taxon>Rouxiella</taxon>
    </lineage>
</organism>
<dbReference type="PRINTS" id="PR01608">
    <property type="entry name" value="BACINVASINC"/>
</dbReference>